<protein>
    <recommendedName>
        <fullName evidence="1">PSP1 C-terminal domain-containing protein</fullName>
    </recommendedName>
</protein>
<dbReference type="PANTHER" id="PTHR43830">
    <property type="entry name" value="PROTEIN PSP1"/>
    <property type="match status" value="1"/>
</dbReference>
<dbReference type="NCBIfam" id="NF041131">
    <property type="entry name" value="RicT_YaaT_fam"/>
    <property type="match status" value="1"/>
</dbReference>
<dbReference type="GO" id="GO:0005737">
    <property type="term" value="C:cytoplasm"/>
    <property type="evidence" value="ECO:0007669"/>
    <property type="project" value="TreeGrafter"/>
</dbReference>
<dbReference type="PANTHER" id="PTHR43830:SF3">
    <property type="entry name" value="PROTEIN PSP1"/>
    <property type="match status" value="1"/>
</dbReference>
<dbReference type="Pfam" id="PF04468">
    <property type="entry name" value="PSP1"/>
    <property type="match status" value="1"/>
</dbReference>
<dbReference type="AlphaFoldDB" id="A0A432CMH6"/>
<evidence type="ECO:0000259" key="1">
    <source>
        <dbReference type="PROSITE" id="PS51411"/>
    </source>
</evidence>
<evidence type="ECO:0000313" key="2">
    <source>
        <dbReference type="EMBL" id="RTZ04866.1"/>
    </source>
</evidence>
<name>A0A432CMH6_9FLAO</name>
<dbReference type="InterPro" id="IPR007557">
    <property type="entry name" value="PSP1_C"/>
</dbReference>
<feature type="domain" description="PSP1 C-terminal" evidence="1">
    <location>
        <begin position="141"/>
        <end position="226"/>
    </location>
</feature>
<organism evidence="2 3">
    <name type="scientific">Flavobacterium bomense</name>
    <dbReference type="NCBI Taxonomy" id="2497483"/>
    <lineage>
        <taxon>Bacteria</taxon>
        <taxon>Pseudomonadati</taxon>
        <taxon>Bacteroidota</taxon>
        <taxon>Flavobacteriia</taxon>
        <taxon>Flavobacteriales</taxon>
        <taxon>Flavobacteriaceae</taxon>
        <taxon>Flavobacterium</taxon>
    </lineage>
</organism>
<keyword evidence="3" id="KW-1185">Reference proteome</keyword>
<reference evidence="2 3" key="1">
    <citation type="submission" date="2018-12" db="EMBL/GenBank/DDBJ databases">
        <title>Flavobacterium sp. nov., isolated from glacier ice.</title>
        <authorList>
            <person name="Liu Q."/>
            <person name="Xin Y.-H."/>
        </authorList>
    </citation>
    <scope>NUCLEOTIDE SEQUENCE [LARGE SCALE GENOMIC DNA]</scope>
    <source>
        <strain evidence="2 3">RB1N8</strain>
    </source>
</reference>
<dbReference type="EMBL" id="RYDJ01000007">
    <property type="protein sequence ID" value="RTZ04866.1"/>
    <property type="molecule type" value="Genomic_DNA"/>
</dbReference>
<evidence type="ECO:0000313" key="3">
    <source>
        <dbReference type="Proteomes" id="UP000280825"/>
    </source>
</evidence>
<accession>A0A432CMH6</accession>
<comment type="caution">
    <text evidence="2">The sequence shown here is derived from an EMBL/GenBank/DDBJ whole genome shotgun (WGS) entry which is preliminary data.</text>
</comment>
<dbReference type="RefSeq" id="WP_126462372.1">
    <property type="nucleotide sequence ID" value="NZ_RYDJ01000007.1"/>
</dbReference>
<dbReference type="PROSITE" id="PS51411">
    <property type="entry name" value="PSP1_C"/>
    <property type="match status" value="1"/>
</dbReference>
<dbReference type="Proteomes" id="UP000280825">
    <property type="component" value="Unassembled WGS sequence"/>
</dbReference>
<sequence>MSKGELILDKKLKFNMLSKRNKTVYIDKHEKGIYTIAMDTTTKHKNDVPSLISGYSQLNIYDWLADIPLPPNQQTFNIVEVKFKGGRKDFYLKHENISLKQTDIVVVETIGGHDTGHVSLTGELVRLQLKKHNIQTEEVIKKIYRKATSADIEKWKTAKGLESETMYKARILAKDLDLKMKICDVDYQGDKSSATFYYTAEGRVDFRELILVMATAFHIKIVMRQISLFEEAARLGGIGTCGREFCHTAWLTDFNTRATLYGRNKDKQWTEFKCCLIEDRENNKSSLKDNDLNRIKTLKGIASRQKTDIEKNIMWFSYPNEDDLIPIKISRVKEIQTLIKEGMILKDLKEEIEIIIEEPAIDNFLGYVNVVGQDSLTRFEKKRTNKHIKRNK</sequence>
<proteinExistence type="predicted"/>
<dbReference type="InterPro" id="IPR047767">
    <property type="entry name" value="PSP1-like"/>
</dbReference>
<gene>
    <name evidence="2" type="ORF">EKL98_07945</name>
</gene>